<dbReference type="EMBL" id="CP014503">
    <property type="protein sequence ID" value="ANB15819.1"/>
    <property type="molecule type" value="Genomic_DNA"/>
</dbReference>
<dbReference type="GO" id="GO:0046474">
    <property type="term" value="P:glycerophospholipid biosynthetic process"/>
    <property type="evidence" value="ECO:0007669"/>
    <property type="project" value="TreeGrafter"/>
</dbReference>
<dbReference type="PANTHER" id="PTHR14269">
    <property type="entry name" value="CDP-DIACYLGLYCEROL--GLYCEROL-3-PHOSPHATE 3-PHOSPHATIDYLTRANSFERASE-RELATED"/>
    <property type="match status" value="1"/>
</dbReference>
<name>A0A167FX98_9ASCO</name>
<evidence type="ECO:0000313" key="2">
    <source>
        <dbReference type="Proteomes" id="UP000189580"/>
    </source>
</evidence>
<dbReference type="SUPFAM" id="SSF56784">
    <property type="entry name" value="HAD-like"/>
    <property type="match status" value="1"/>
</dbReference>
<gene>
    <name evidence="1" type="ORF">AWJ20_3463</name>
</gene>
<dbReference type="AlphaFoldDB" id="A0A167FX98"/>
<dbReference type="KEGG" id="slb:AWJ20_3463"/>
<dbReference type="NCBIfam" id="TIGR01456">
    <property type="entry name" value="CECR5"/>
    <property type="match status" value="1"/>
</dbReference>
<dbReference type="Gene3D" id="3.40.50.1000">
    <property type="entry name" value="HAD superfamily/HAD-like"/>
    <property type="match status" value="2"/>
</dbReference>
<organism evidence="1 2">
    <name type="scientific">Sugiyamaella lignohabitans</name>
    <dbReference type="NCBI Taxonomy" id="796027"/>
    <lineage>
        <taxon>Eukaryota</taxon>
        <taxon>Fungi</taxon>
        <taxon>Dikarya</taxon>
        <taxon>Ascomycota</taxon>
        <taxon>Saccharomycotina</taxon>
        <taxon>Dipodascomycetes</taxon>
        <taxon>Dipodascales</taxon>
        <taxon>Trichomonascaceae</taxon>
        <taxon>Sugiyamaella</taxon>
    </lineage>
</organism>
<dbReference type="InterPro" id="IPR023214">
    <property type="entry name" value="HAD_sf"/>
</dbReference>
<keyword evidence="2" id="KW-1185">Reference proteome</keyword>
<dbReference type="InterPro" id="IPR006353">
    <property type="entry name" value="HAD-SF_hydro_IIA_CECR5"/>
</dbReference>
<dbReference type="InterPro" id="IPR006357">
    <property type="entry name" value="HAD-SF_hydro_IIA"/>
</dbReference>
<dbReference type="RefSeq" id="XP_018738296.1">
    <property type="nucleotide sequence ID" value="XM_018880481.1"/>
</dbReference>
<dbReference type="Pfam" id="PF13242">
    <property type="entry name" value="Hydrolase_like"/>
    <property type="match status" value="1"/>
</dbReference>
<dbReference type="OrthoDB" id="10251048at2759"/>
<dbReference type="Proteomes" id="UP000189580">
    <property type="component" value="Chromosome b"/>
</dbReference>
<dbReference type="InterPro" id="IPR050324">
    <property type="entry name" value="CDP-alcohol_PTase-I"/>
</dbReference>
<protein>
    <submittedName>
        <fullName evidence="1">Uncharacterized protein</fullName>
    </submittedName>
</protein>
<evidence type="ECO:0000313" key="1">
    <source>
        <dbReference type="EMBL" id="ANB15819.1"/>
    </source>
</evidence>
<reference evidence="1 2" key="1">
    <citation type="submission" date="2016-02" db="EMBL/GenBank/DDBJ databases">
        <title>Complete genome sequence and transcriptome regulation of the pentose utilising yeast Sugiyamaella lignohabitans.</title>
        <authorList>
            <person name="Bellasio M."/>
            <person name="Peymann A."/>
            <person name="Valli M."/>
            <person name="Sipitzky M."/>
            <person name="Graf A."/>
            <person name="Sauer M."/>
            <person name="Marx H."/>
            <person name="Mattanovich D."/>
        </authorList>
    </citation>
    <scope>NUCLEOTIDE SEQUENCE [LARGE SCALE GENOMIC DNA]</scope>
    <source>
        <strain evidence="1 2">CBS 10342</strain>
    </source>
</reference>
<proteinExistence type="predicted"/>
<dbReference type="InterPro" id="IPR036412">
    <property type="entry name" value="HAD-like_sf"/>
</dbReference>
<dbReference type="GeneID" id="30035488"/>
<dbReference type="GO" id="GO:0005739">
    <property type="term" value="C:mitochondrion"/>
    <property type="evidence" value="ECO:0007669"/>
    <property type="project" value="TreeGrafter"/>
</dbReference>
<dbReference type="Pfam" id="PF13344">
    <property type="entry name" value="Hydrolase_6"/>
    <property type="match status" value="1"/>
</dbReference>
<sequence length="359" mass="40055">MLGSGLIRQSVSRAPVFRRFLTTANNKNVAFAFDIDGVLIKGSKTIPQAQEALQLLNNEKVPWVLVTNGGGKTERERVQDLSQRLGGIDIPEDQFMQSHTPFKRLVDLYKGKVLIVGGDGDDCRKVAKLYGFKNPVIGADIIRKHPSIWPFHRYRREEIEQWADPSINVDDGEPFDAILVFNDPRDMGTEIQIILDLLLSENGVLGTRRKTHTSRPSIPIHFSNKDLLWSNDYPIARFGQGAFKATIDTLYETTTEGYKLESVVIGKPFKETYDYAHNLLVKKFKENQNISSISAKISAPTVYMVGDNPASDILGANGYGWRSVLVRTGVYQDGADLQGAKPTVILDNVLDAVKYGLEN</sequence>
<dbReference type="PANTHER" id="PTHR14269:SF57">
    <property type="entry name" value="SUPERFAMILY HYDROLASE, PUTATIVE (AFU_ORTHOLOGUE AFUA_2G02580)-RELATED"/>
    <property type="match status" value="1"/>
</dbReference>
<accession>A0A167FX98</accession>
<dbReference type="NCBIfam" id="TIGR01460">
    <property type="entry name" value="HAD-SF-IIA"/>
    <property type="match status" value="1"/>
</dbReference>